<evidence type="ECO:0000259" key="1">
    <source>
        <dbReference type="Pfam" id="PF25431"/>
    </source>
</evidence>
<evidence type="ECO:0000313" key="2">
    <source>
        <dbReference type="EMBL" id="SBP81803.1"/>
    </source>
</evidence>
<gene>
    <name evidence="2" type="primary">ZNF862</name>
</gene>
<dbReference type="EMBL" id="HADZ01017862">
    <property type="protein sequence ID" value="SBP81803.1"/>
    <property type="molecule type" value="Transcribed_RNA"/>
</dbReference>
<name>A0A1A8CRX4_NOTKA</name>
<proteinExistence type="predicted"/>
<reference evidence="2" key="2">
    <citation type="submission" date="2016-06" db="EMBL/GenBank/DDBJ databases">
        <title>The genome of a short-lived fish provides insights into sex chromosome evolution and the genetic control of aging.</title>
        <authorList>
            <person name="Reichwald K."/>
            <person name="Felder M."/>
            <person name="Petzold A."/>
            <person name="Koch P."/>
            <person name="Groth M."/>
            <person name="Platzer M."/>
        </authorList>
    </citation>
    <scope>NUCLEOTIDE SEQUENCE</scope>
    <source>
        <tissue evidence="2">Brain</tissue>
    </source>
</reference>
<sequence length="156" mass="17693">MHCSPITGDLICAELAHLEHSQWLEYSKAELVMYCVVCRKYATTKSSFVEGTNKFKLEYIKDHEKTASHMKAEKTANTAMVGESPAAKALVATTKAQQDKLEKPAINVWFHDVQRRRRLDFMDGKTSTAAEMDDAEPEEDFMCVGQRRLLSTMSKK</sequence>
<dbReference type="Pfam" id="PF25431">
    <property type="entry name" value="zf-C17orf113"/>
    <property type="match status" value="1"/>
</dbReference>
<organism evidence="2">
    <name type="scientific">Nothobranchius kadleci</name>
    <name type="common">African annual killifish</name>
    <dbReference type="NCBI Taxonomy" id="1051664"/>
    <lineage>
        <taxon>Eukaryota</taxon>
        <taxon>Metazoa</taxon>
        <taxon>Chordata</taxon>
        <taxon>Craniata</taxon>
        <taxon>Vertebrata</taxon>
        <taxon>Euteleostomi</taxon>
        <taxon>Actinopterygii</taxon>
        <taxon>Neopterygii</taxon>
        <taxon>Teleostei</taxon>
        <taxon>Neoteleostei</taxon>
        <taxon>Acanthomorphata</taxon>
        <taxon>Ovalentaria</taxon>
        <taxon>Atherinomorphae</taxon>
        <taxon>Cyprinodontiformes</taxon>
        <taxon>Nothobranchiidae</taxon>
        <taxon>Nothobranchius</taxon>
    </lineage>
</organism>
<protein>
    <submittedName>
        <fullName evidence="2">Zinc finger protein 862</fullName>
    </submittedName>
</protein>
<dbReference type="AlphaFoldDB" id="A0A1A8CRX4"/>
<dbReference type="InterPro" id="IPR057456">
    <property type="entry name" value="Znf_C17orf113"/>
</dbReference>
<accession>A0A1A8CRX4</accession>
<reference evidence="2" key="1">
    <citation type="submission" date="2016-05" db="EMBL/GenBank/DDBJ databases">
        <authorList>
            <person name="Lavstsen T."/>
            <person name="Jespersen J.S."/>
        </authorList>
    </citation>
    <scope>NUCLEOTIDE SEQUENCE</scope>
    <source>
        <tissue evidence="2">Brain</tissue>
    </source>
</reference>
<feature type="domain" description="C17orf113 probable zinc finger" evidence="1">
    <location>
        <begin position="22"/>
        <end position="77"/>
    </location>
</feature>